<evidence type="ECO:0000259" key="2">
    <source>
        <dbReference type="Pfam" id="PF02205"/>
    </source>
</evidence>
<organism evidence="3 4">
    <name type="scientific">Phakopsora pachyrhizi</name>
    <name type="common">Asian soybean rust disease fungus</name>
    <dbReference type="NCBI Taxonomy" id="170000"/>
    <lineage>
        <taxon>Eukaryota</taxon>
        <taxon>Fungi</taxon>
        <taxon>Dikarya</taxon>
        <taxon>Basidiomycota</taxon>
        <taxon>Pucciniomycotina</taxon>
        <taxon>Pucciniomycetes</taxon>
        <taxon>Pucciniales</taxon>
        <taxon>Phakopsoraceae</taxon>
        <taxon>Phakopsora</taxon>
    </lineage>
</organism>
<evidence type="ECO:0000313" key="4">
    <source>
        <dbReference type="Proteomes" id="UP001153365"/>
    </source>
</evidence>
<dbReference type="Pfam" id="PF02205">
    <property type="entry name" value="WH2"/>
    <property type="match status" value="1"/>
</dbReference>
<dbReference type="AlphaFoldDB" id="A0AAV0AYG3"/>
<feature type="compositionally biased region" description="Pro residues" evidence="1">
    <location>
        <begin position="98"/>
        <end position="115"/>
    </location>
</feature>
<feature type="compositionally biased region" description="Pro residues" evidence="1">
    <location>
        <begin position="261"/>
        <end position="271"/>
    </location>
</feature>
<protein>
    <submittedName>
        <fullName evidence="3">Expressed protein</fullName>
    </submittedName>
</protein>
<feature type="compositionally biased region" description="Pro residues" evidence="1">
    <location>
        <begin position="126"/>
        <end position="136"/>
    </location>
</feature>
<feature type="compositionally biased region" description="Pro residues" evidence="1">
    <location>
        <begin position="283"/>
        <end position="296"/>
    </location>
</feature>
<dbReference type="Proteomes" id="UP001153365">
    <property type="component" value="Unassembled WGS sequence"/>
</dbReference>
<evidence type="ECO:0000256" key="1">
    <source>
        <dbReference type="SAM" id="MobiDB-lite"/>
    </source>
</evidence>
<accession>A0AAV0AYG3</accession>
<proteinExistence type="predicted"/>
<feature type="compositionally biased region" description="Pro residues" evidence="1">
    <location>
        <begin position="312"/>
        <end position="323"/>
    </location>
</feature>
<feature type="compositionally biased region" description="Polar residues" evidence="1">
    <location>
        <begin position="375"/>
        <end position="386"/>
    </location>
</feature>
<feature type="region of interest" description="Disordered" evidence="1">
    <location>
        <begin position="1"/>
        <end position="446"/>
    </location>
</feature>
<gene>
    <name evidence="3" type="ORF">PPACK8108_LOCUS10507</name>
</gene>
<sequence length="458" mass="47070">MDSALAAQIQSGRRLKKATTNDRSAPAVAGNTSSAGFKPPLASAPRPPGAGSSSSASKPPWTNATNSTAPIPSSAGPPQLGGLFAGGMPTLRKTAPPISKPPATGPPSRAPPIPPVSTGLPLPSSSRPPPPVPQAAPVPTRNLTSPTIPSQAGLRHVRAVSALSDSSTRRAPVPPTRPNYNTSPPAPPARPRVITSLSSSAASFPPSPPPRPISPPSHGRAVPPPPPPRPQTSNEHGARPVPPPPPPRSSVLRNGSLVQKAPPPPPRPPIAVPASVGIQRPSSTPPRRPPAPPPPVVNGGGASSHSPSQPSRLPPPPPRPAPTLPSNLSASLPAANNPNILSPVKTLQPVVTSGISPAARARVMSTPPRPRVDYDSSSAGDQNSNDTTRRISMVAQGTLSSPSRRPPSPPTTYSVNPPRNFPGSENFPPPRKFTDGITHQYPSSKTRGCDWDYKVILV</sequence>
<evidence type="ECO:0000313" key="3">
    <source>
        <dbReference type="EMBL" id="CAH7675488.1"/>
    </source>
</evidence>
<feature type="domain" description="WH2" evidence="2">
    <location>
        <begin position="4"/>
        <end position="25"/>
    </location>
</feature>
<feature type="compositionally biased region" description="Polar residues" evidence="1">
    <location>
        <begin position="62"/>
        <end position="71"/>
    </location>
</feature>
<feature type="compositionally biased region" description="Low complexity" evidence="1">
    <location>
        <begin position="38"/>
        <end position="60"/>
    </location>
</feature>
<dbReference type="GO" id="GO:0003779">
    <property type="term" value="F:actin binding"/>
    <property type="evidence" value="ECO:0007669"/>
    <property type="project" value="InterPro"/>
</dbReference>
<keyword evidence="4" id="KW-1185">Reference proteome</keyword>
<feature type="compositionally biased region" description="Pro residues" evidence="1">
    <location>
        <begin position="205"/>
        <end position="215"/>
    </location>
</feature>
<dbReference type="EMBL" id="CALTRL010002349">
    <property type="protein sequence ID" value="CAH7675488.1"/>
    <property type="molecule type" value="Genomic_DNA"/>
</dbReference>
<feature type="compositionally biased region" description="Polar residues" evidence="1">
    <location>
        <begin position="327"/>
        <end position="340"/>
    </location>
</feature>
<reference evidence="3" key="1">
    <citation type="submission" date="2022-06" db="EMBL/GenBank/DDBJ databases">
        <authorList>
            <consortium name="SYNGENTA / RWTH Aachen University"/>
        </authorList>
    </citation>
    <scope>NUCLEOTIDE SEQUENCE</scope>
</reference>
<name>A0AAV0AYG3_PHAPC</name>
<dbReference type="InterPro" id="IPR003124">
    <property type="entry name" value="WH2_dom"/>
</dbReference>
<comment type="caution">
    <text evidence="3">The sequence shown here is derived from an EMBL/GenBank/DDBJ whole genome shotgun (WGS) entry which is preliminary data.</text>
</comment>